<evidence type="ECO:0000313" key="1">
    <source>
        <dbReference type="EMBL" id="MBX44112.1"/>
    </source>
</evidence>
<sequence>MEPPKVPIMKALLCFWPNSLLNNK</sequence>
<proteinExistence type="predicted"/>
<protein>
    <submittedName>
        <fullName evidence="1">Uncharacterized protein</fullName>
    </submittedName>
</protein>
<dbReference type="EMBL" id="GGEC01063628">
    <property type="protein sequence ID" value="MBX44112.1"/>
    <property type="molecule type" value="Transcribed_RNA"/>
</dbReference>
<name>A0A2P2NNM1_RHIMU</name>
<dbReference type="AlphaFoldDB" id="A0A2P2NNM1"/>
<reference evidence="1" key="1">
    <citation type="submission" date="2018-02" db="EMBL/GenBank/DDBJ databases">
        <title>Rhizophora mucronata_Transcriptome.</title>
        <authorList>
            <person name="Meera S.P."/>
            <person name="Sreeshan A."/>
            <person name="Augustine A."/>
        </authorList>
    </citation>
    <scope>NUCLEOTIDE SEQUENCE</scope>
    <source>
        <tissue evidence="1">Leaf</tissue>
    </source>
</reference>
<accession>A0A2P2NNM1</accession>
<organism evidence="1">
    <name type="scientific">Rhizophora mucronata</name>
    <name type="common">Asiatic mangrove</name>
    <dbReference type="NCBI Taxonomy" id="61149"/>
    <lineage>
        <taxon>Eukaryota</taxon>
        <taxon>Viridiplantae</taxon>
        <taxon>Streptophyta</taxon>
        <taxon>Embryophyta</taxon>
        <taxon>Tracheophyta</taxon>
        <taxon>Spermatophyta</taxon>
        <taxon>Magnoliopsida</taxon>
        <taxon>eudicotyledons</taxon>
        <taxon>Gunneridae</taxon>
        <taxon>Pentapetalae</taxon>
        <taxon>rosids</taxon>
        <taxon>fabids</taxon>
        <taxon>Malpighiales</taxon>
        <taxon>Rhizophoraceae</taxon>
        <taxon>Rhizophora</taxon>
    </lineage>
</organism>